<dbReference type="GO" id="GO:0050660">
    <property type="term" value="F:flavin adenine dinucleotide binding"/>
    <property type="evidence" value="ECO:0007669"/>
    <property type="project" value="TreeGrafter"/>
</dbReference>
<organism evidence="15 16">
    <name type="scientific">Ottowia beijingensis</name>
    <dbReference type="NCBI Taxonomy" id="1207057"/>
    <lineage>
        <taxon>Bacteria</taxon>
        <taxon>Pseudomonadati</taxon>
        <taxon>Pseudomonadota</taxon>
        <taxon>Betaproteobacteria</taxon>
        <taxon>Burkholderiales</taxon>
        <taxon>Comamonadaceae</taxon>
        <taxon>Ottowia</taxon>
    </lineage>
</organism>
<dbReference type="GO" id="GO:0051537">
    <property type="term" value="F:2 iron, 2 sulfur cluster binding"/>
    <property type="evidence" value="ECO:0007669"/>
    <property type="project" value="UniProtKB-KW"/>
</dbReference>
<evidence type="ECO:0000259" key="14">
    <source>
        <dbReference type="PROSITE" id="PS51384"/>
    </source>
</evidence>
<evidence type="ECO:0000256" key="12">
    <source>
        <dbReference type="ARBA" id="ARBA00023136"/>
    </source>
</evidence>
<evidence type="ECO:0000256" key="7">
    <source>
        <dbReference type="ARBA" id="ARBA00022827"/>
    </source>
</evidence>
<dbReference type="InterPro" id="IPR017927">
    <property type="entry name" value="FAD-bd_FR_type"/>
</dbReference>
<sequence length="447" mass="49209">MKRIAWVFWGFLALLTGLWLMADTLLPAQRGYFDFRTVWVQYTGVIAMGVMSLAVVLAVRPVWLERHLDGLDKMYRLHKWLGIGALVVGTVHWLWAKGTKWAVGWGWLTKPARGAGGGAAELGAIEAALRGWRGTAETMGEWAFYGAVLLIVLALVKRFPYRLFAKTHKLLAVAYLVLVFHTVVLTKIDYWAQPVGSVQAVLLVAGTVSAVIVLLGRIGARRTAHGTIESLERFPALHMLETTLLLDERWAGHQPGQFAFLTSSASEGAHPYTIASAWNPQDRRISFVTKALGDHTGTLHERLRVGDRVKIEGPYGHFTFEGDAPQQIWIGAGIGITPFIARMKHLAQAGARGPTVVDLFHPTAAIDPAALQKLQANARAAGVRLHLLVDGQDERLTGERLRQMVPGWKNASVWFCGPAGFGQALRADLTAQGLPDDAFHQELFQMR</sequence>
<accession>A0A853IX99</accession>
<keyword evidence="3" id="KW-0285">Flavoprotein</keyword>
<keyword evidence="12 13" id="KW-0472">Membrane</keyword>
<feature type="transmembrane region" description="Helical" evidence="13">
    <location>
        <begin position="142"/>
        <end position="159"/>
    </location>
</feature>
<keyword evidence="4 13" id="KW-0812">Transmembrane</keyword>
<feature type="transmembrane region" description="Helical" evidence="13">
    <location>
        <begin position="198"/>
        <end position="216"/>
    </location>
</feature>
<keyword evidence="9" id="KW-0560">Oxidoreductase</keyword>
<keyword evidence="10" id="KW-0408">Iron</keyword>
<dbReference type="RefSeq" id="WP_180549905.1">
    <property type="nucleotide sequence ID" value="NZ_JACCKX010000001.1"/>
</dbReference>
<evidence type="ECO:0000256" key="11">
    <source>
        <dbReference type="ARBA" id="ARBA00023014"/>
    </source>
</evidence>
<evidence type="ECO:0000313" key="15">
    <source>
        <dbReference type="EMBL" id="NZA01428.1"/>
    </source>
</evidence>
<dbReference type="InterPro" id="IPR017938">
    <property type="entry name" value="Riboflavin_synthase-like_b-brl"/>
</dbReference>
<evidence type="ECO:0000313" key="16">
    <source>
        <dbReference type="Proteomes" id="UP000589716"/>
    </source>
</evidence>
<evidence type="ECO:0000256" key="8">
    <source>
        <dbReference type="ARBA" id="ARBA00022989"/>
    </source>
</evidence>
<dbReference type="InterPro" id="IPR050415">
    <property type="entry name" value="MRET"/>
</dbReference>
<evidence type="ECO:0000256" key="3">
    <source>
        <dbReference type="ARBA" id="ARBA00022630"/>
    </source>
</evidence>
<keyword evidence="16" id="KW-1185">Reference proteome</keyword>
<keyword evidence="11" id="KW-0411">Iron-sulfur</keyword>
<keyword evidence="5" id="KW-0001">2Fe-2S</keyword>
<feature type="domain" description="FAD-binding FR-type" evidence="14">
    <location>
        <begin position="221"/>
        <end position="321"/>
    </location>
</feature>
<dbReference type="EMBL" id="JACCKX010000001">
    <property type="protein sequence ID" value="NZA01428.1"/>
    <property type="molecule type" value="Genomic_DNA"/>
</dbReference>
<evidence type="ECO:0000256" key="10">
    <source>
        <dbReference type="ARBA" id="ARBA00023004"/>
    </source>
</evidence>
<dbReference type="InterPro" id="IPR039261">
    <property type="entry name" value="FNR_nucleotide-bd"/>
</dbReference>
<comment type="subcellular location">
    <subcellularLocation>
        <location evidence="2">Membrane</location>
        <topology evidence="2">Multi-pass membrane protein</topology>
    </subcellularLocation>
</comment>
<evidence type="ECO:0000256" key="9">
    <source>
        <dbReference type="ARBA" id="ARBA00023002"/>
    </source>
</evidence>
<dbReference type="Pfam" id="PF01794">
    <property type="entry name" value="Ferric_reduct"/>
    <property type="match status" value="1"/>
</dbReference>
<dbReference type="GO" id="GO:0016491">
    <property type="term" value="F:oxidoreductase activity"/>
    <property type="evidence" value="ECO:0007669"/>
    <property type="project" value="UniProtKB-KW"/>
</dbReference>
<proteinExistence type="predicted"/>
<dbReference type="SUPFAM" id="SSF63380">
    <property type="entry name" value="Riboflavin synthase domain-like"/>
    <property type="match status" value="1"/>
</dbReference>
<dbReference type="InterPro" id="IPR013130">
    <property type="entry name" value="Fe3_Rdtase_TM_dom"/>
</dbReference>
<dbReference type="SUPFAM" id="SSF52343">
    <property type="entry name" value="Ferredoxin reductase-like, C-terminal NADP-linked domain"/>
    <property type="match status" value="1"/>
</dbReference>
<keyword evidence="7" id="KW-0274">FAD</keyword>
<dbReference type="GO" id="GO:0016020">
    <property type="term" value="C:membrane"/>
    <property type="evidence" value="ECO:0007669"/>
    <property type="project" value="UniProtKB-SubCell"/>
</dbReference>
<comment type="cofactor">
    <cofactor evidence="1">
        <name>FAD</name>
        <dbReference type="ChEBI" id="CHEBI:57692"/>
    </cofactor>
</comment>
<name>A0A853IX99_9BURK</name>
<evidence type="ECO:0000256" key="1">
    <source>
        <dbReference type="ARBA" id="ARBA00001974"/>
    </source>
</evidence>
<dbReference type="Pfam" id="PF08022">
    <property type="entry name" value="FAD_binding_8"/>
    <property type="match status" value="1"/>
</dbReference>
<evidence type="ECO:0000256" key="6">
    <source>
        <dbReference type="ARBA" id="ARBA00022723"/>
    </source>
</evidence>
<dbReference type="AlphaFoldDB" id="A0A853IX99"/>
<comment type="caution">
    <text evidence="15">The sequence shown here is derived from an EMBL/GenBank/DDBJ whole genome shotgun (WGS) entry which is preliminary data.</text>
</comment>
<evidence type="ECO:0000256" key="4">
    <source>
        <dbReference type="ARBA" id="ARBA00022692"/>
    </source>
</evidence>
<dbReference type="PANTHER" id="PTHR47354:SF8">
    <property type="entry name" value="1,2-PHENYLACETYL-COA EPOXIDASE, SUBUNIT E"/>
    <property type="match status" value="1"/>
</dbReference>
<keyword evidence="8 13" id="KW-1133">Transmembrane helix</keyword>
<reference evidence="15 16" key="1">
    <citation type="submission" date="2020-07" db="EMBL/GenBank/DDBJ databases">
        <authorList>
            <person name="Maaloum M."/>
        </authorList>
    </citation>
    <scope>NUCLEOTIDE SEQUENCE [LARGE SCALE GENOMIC DNA]</scope>
    <source>
        <strain evidence="15 16">GCS-AN-3</strain>
    </source>
</reference>
<dbReference type="Proteomes" id="UP000589716">
    <property type="component" value="Unassembled WGS sequence"/>
</dbReference>
<dbReference type="GO" id="GO:0046872">
    <property type="term" value="F:metal ion binding"/>
    <property type="evidence" value="ECO:0007669"/>
    <property type="project" value="UniProtKB-KW"/>
</dbReference>
<feature type="transmembrane region" description="Helical" evidence="13">
    <location>
        <begin position="171"/>
        <end position="192"/>
    </location>
</feature>
<dbReference type="Gene3D" id="2.40.30.10">
    <property type="entry name" value="Translation factors"/>
    <property type="match status" value="1"/>
</dbReference>
<gene>
    <name evidence="15" type="ORF">H0I39_06010</name>
</gene>
<evidence type="ECO:0000256" key="2">
    <source>
        <dbReference type="ARBA" id="ARBA00004141"/>
    </source>
</evidence>
<feature type="transmembrane region" description="Helical" evidence="13">
    <location>
        <begin position="38"/>
        <end position="59"/>
    </location>
</feature>
<evidence type="ECO:0000256" key="5">
    <source>
        <dbReference type="ARBA" id="ARBA00022714"/>
    </source>
</evidence>
<dbReference type="PANTHER" id="PTHR47354">
    <property type="entry name" value="NADH OXIDOREDUCTASE HCR"/>
    <property type="match status" value="1"/>
</dbReference>
<feature type="transmembrane region" description="Helical" evidence="13">
    <location>
        <begin position="80"/>
        <end position="96"/>
    </location>
</feature>
<evidence type="ECO:0000256" key="13">
    <source>
        <dbReference type="SAM" id="Phobius"/>
    </source>
</evidence>
<dbReference type="CDD" id="cd06198">
    <property type="entry name" value="FNR_like_3"/>
    <property type="match status" value="1"/>
</dbReference>
<dbReference type="PRINTS" id="PR00409">
    <property type="entry name" value="PHDIOXRDTASE"/>
</dbReference>
<dbReference type="PROSITE" id="PS51384">
    <property type="entry name" value="FAD_FR"/>
    <property type="match status" value="1"/>
</dbReference>
<dbReference type="InterPro" id="IPR013112">
    <property type="entry name" value="FAD-bd_8"/>
</dbReference>
<protein>
    <submittedName>
        <fullName evidence="15">Ferric reductase-like transmembrane domain-containing protein</fullName>
    </submittedName>
</protein>
<dbReference type="Gene3D" id="3.40.50.80">
    <property type="entry name" value="Nucleotide-binding domain of ferredoxin-NADP reductase (FNR) module"/>
    <property type="match status" value="1"/>
</dbReference>
<keyword evidence="6" id="KW-0479">Metal-binding</keyword>